<dbReference type="GO" id="GO:0003700">
    <property type="term" value="F:DNA-binding transcription factor activity"/>
    <property type="evidence" value="ECO:0007669"/>
    <property type="project" value="TreeGrafter"/>
</dbReference>
<dbReference type="RefSeq" id="WP_119314416.1">
    <property type="nucleotide sequence ID" value="NZ_QXDL01000038.1"/>
</dbReference>
<dbReference type="OrthoDB" id="3180992at2"/>
<dbReference type="InterPro" id="IPR000843">
    <property type="entry name" value="HTH_LacI"/>
</dbReference>
<evidence type="ECO:0000259" key="4">
    <source>
        <dbReference type="PROSITE" id="PS50932"/>
    </source>
</evidence>
<dbReference type="SMART" id="SM00354">
    <property type="entry name" value="HTH_LACI"/>
    <property type="match status" value="1"/>
</dbReference>
<dbReference type="Gene3D" id="3.40.50.2300">
    <property type="match status" value="2"/>
</dbReference>
<dbReference type="Proteomes" id="UP000265715">
    <property type="component" value="Unassembled WGS sequence"/>
</dbReference>
<evidence type="ECO:0000256" key="1">
    <source>
        <dbReference type="ARBA" id="ARBA00023015"/>
    </source>
</evidence>
<dbReference type="InterPro" id="IPR028082">
    <property type="entry name" value="Peripla_BP_I"/>
</dbReference>
<dbReference type="PANTHER" id="PTHR30146">
    <property type="entry name" value="LACI-RELATED TRANSCRIPTIONAL REPRESSOR"/>
    <property type="match status" value="1"/>
</dbReference>
<keyword evidence="6" id="KW-1185">Reference proteome</keyword>
<evidence type="ECO:0000256" key="2">
    <source>
        <dbReference type="ARBA" id="ARBA00023125"/>
    </source>
</evidence>
<dbReference type="GO" id="GO:0000976">
    <property type="term" value="F:transcription cis-regulatory region binding"/>
    <property type="evidence" value="ECO:0007669"/>
    <property type="project" value="TreeGrafter"/>
</dbReference>
<keyword evidence="3" id="KW-0804">Transcription</keyword>
<dbReference type="Pfam" id="PF13377">
    <property type="entry name" value="Peripla_BP_3"/>
    <property type="match status" value="1"/>
</dbReference>
<dbReference type="AlphaFoldDB" id="A0A399EUN8"/>
<feature type="domain" description="HTH lacI-type" evidence="4">
    <location>
        <begin position="16"/>
        <end position="70"/>
    </location>
</feature>
<protein>
    <submittedName>
        <fullName evidence="5">Ribose operon repressor</fullName>
    </submittedName>
</protein>
<dbReference type="InterPro" id="IPR046335">
    <property type="entry name" value="LacI/GalR-like_sensor"/>
</dbReference>
<dbReference type="InterPro" id="IPR010982">
    <property type="entry name" value="Lambda_DNA-bd_dom_sf"/>
</dbReference>
<dbReference type="SUPFAM" id="SSF53822">
    <property type="entry name" value="Periplasmic binding protein-like I"/>
    <property type="match status" value="1"/>
</dbReference>
<keyword evidence="1" id="KW-0805">Transcription regulation</keyword>
<accession>A0A399EUN8</accession>
<dbReference type="SUPFAM" id="SSF47413">
    <property type="entry name" value="lambda repressor-like DNA-binding domains"/>
    <property type="match status" value="1"/>
</dbReference>
<dbReference type="CDD" id="cd01392">
    <property type="entry name" value="HTH_LacI"/>
    <property type="match status" value="1"/>
</dbReference>
<proteinExistence type="predicted"/>
<dbReference type="PROSITE" id="PS50932">
    <property type="entry name" value="HTH_LACI_2"/>
    <property type="match status" value="1"/>
</dbReference>
<comment type="caution">
    <text evidence="5">The sequence shown here is derived from an EMBL/GenBank/DDBJ whole genome shotgun (WGS) entry which is preliminary data.</text>
</comment>
<dbReference type="EMBL" id="QXDL01000038">
    <property type="protein sequence ID" value="RIH87196.1"/>
    <property type="molecule type" value="Genomic_DNA"/>
</dbReference>
<name>A0A399EUN8_9DEIN</name>
<gene>
    <name evidence="5" type="primary">rbsR</name>
    <name evidence="5" type="ORF">Mterra_01255</name>
</gene>
<evidence type="ECO:0000256" key="3">
    <source>
        <dbReference type="ARBA" id="ARBA00023163"/>
    </source>
</evidence>
<dbReference type="Gene3D" id="1.10.260.40">
    <property type="entry name" value="lambda repressor-like DNA-binding domains"/>
    <property type="match status" value="1"/>
</dbReference>
<dbReference type="PANTHER" id="PTHR30146:SF109">
    <property type="entry name" value="HTH-TYPE TRANSCRIPTIONAL REGULATOR GALS"/>
    <property type="match status" value="1"/>
</dbReference>
<dbReference type="Pfam" id="PF00356">
    <property type="entry name" value="LacI"/>
    <property type="match status" value="1"/>
</dbReference>
<organism evidence="5 6">
    <name type="scientific">Calidithermus terrae</name>
    <dbReference type="NCBI Taxonomy" id="1408545"/>
    <lineage>
        <taxon>Bacteria</taxon>
        <taxon>Thermotogati</taxon>
        <taxon>Deinococcota</taxon>
        <taxon>Deinococci</taxon>
        <taxon>Thermales</taxon>
        <taxon>Thermaceae</taxon>
        <taxon>Calidithermus</taxon>
    </lineage>
</organism>
<sequence>MANETPNPPRRGTGTATAADVARLAGVSVSTVSLALSGRGRVSEKTVRHVRSIAEQLGYVPNAQASSLRRQVTHRIALVVPDIGNPVYVAVAKAIQREAKQRGYYVLLVSTDNVEGADVDALRLLRNGHVDGMVLIAIQPSGELERQLGRIHKPICVIGKVPGGLGVDHVEANSTRGVGMAVEHLLEQGRSRLVFVNGPLDTNPARLRLQGYLEAARRAGLEERVVSCAFTLQGGYAAVDEVRARFPEADALVCANDLIGIGALKRLRELGVRVPGDVAVTGIDDIPECQICSPTLTSVALHAGERGRMAAQMLLNRLSGEAPAAPLRVVVEPSLVVRESTGGRP</sequence>
<keyword evidence="2" id="KW-0238">DNA-binding</keyword>
<evidence type="ECO:0000313" key="6">
    <source>
        <dbReference type="Proteomes" id="UP000265715"/>
    </source>
</evidence>
<reference evidence="5 6" key="1">
    <citation type="submission" date="2018-08" db="EMBL/GenBank/DDBJ databases">
        <title>Meiothermus terrae DSM 26712 genome sequencing project.</title>
        <authorList>
            <person name="Da Costa M.S."/>
            <person name="Albuquerque L."/>
            <person name="Raposo P."/>
            <person name="Froufe H.J.C."/>
            <person name="Barroso C.S."/>
            <person name="Egas C."/>
        </authorList>
    </citation>
    <scope>NUCLEOTIDE SEQUENCE [LARGE SCALE GENOMIC DNA]</scope>
    <source>
        <strain evidence="5 6">DSM 26712</strain>
    </source>
</reference>
<dbReference type="CDD" id="cd06267">
    <property type="entry name" value="PBP1_LacI_sugar_binding-like"/>
    <property type="match status" value="1"/>
</dbReference>
<evidence type="ECO:0000313" key="5">
    <source>
        <dbReference type="EMBL" id="RIH87196.1"/>
    </source>
</evidence>